<dbReference type="EMBL" id="PUIQ01000142">
    <property type="protein sequence ID" value="PQP06802.1"/>
    <property type="molecule type" value="Genomic_DNA"/>
</dbReference>
<protein>
    <submittedName>
        <fullName evidence="4">Chitin-binding protein</fullName>
    </submittedName>
</protein>
<dbReference type="InterPro" id="IPR051024">
    <property type="entry name" value="GlcNAc_Chitin_IntDeg"/>
</dbReference>
<feature type="compositionally biased region" description="Polar residues" evidence="2">
    <location>
        <begin position="87"/>
        <end position="98"/>
    </location>
</feature>
<accession>A0A2S8HXG8</accession>
<proteinExistence type="predicted"/>
<feature type="region of interest" description="Disordered" evidence="2">
    <location>
        <begin position="72"/>
        <end position="98"/>
    </location>
</feature>
<evidence type="ECO:0000256" key="1">
    <source>
        <dbReference type="ARBA" id="ARBA00022729"/>
    </source>
</evidence>
<dbReference type="PANTHER" id="PTHR34823">
    <property type="entry name" value="GLCNAC-BINDING PROTEIN A"/>
    <property type="match status" value="1"/>
</dbReference>
<dbReference type="CDD" id="cd21177">
    <property type="entry name" value="LPMO_AA10"/>
    <property type="match status" value="1"/>
</dbReference>
<name>A0A2S8HXG8_BURCE</name>
<gene>
    <name evidence="4" type="ORF">C5615_38405</name>
</gene>
<evidence type="ECO:0000256" key="2">
    <source>
        <dbReference type="SAM" id="MobiDB-lite"/>
    </source>
</evidence>
<dbReference type="PANTHER" id="PTHR34823:SF1">
    <property type="entry name" value="CHITIN-BINDING TYPE-4 DOMAIN-CONTAINING PROTEIN"/>
    <property type="match status" value="1"/>
</dbReference>
<dbReference type="InterPro" id="IPR014756">
    <property type="entry name" value="Ig_E-set"/>
</dbReference>
<evidence type="ECO:0000313" key="4">
    <source>
        <dbReference type="EMBL" id="PQP06802.1"/>
    </source>
</evidence>
<evidence type="ECO:0000313" key="5">
    <source>
        <dbReference type="Proteomes" id="UP000238206"/>
    </source>
</evidence>
<reference evidence="4 5" key="1">
    <citation type="submission" date="2018-02" db="EMBL/GenBank/DDBJ databases">
        <title>Draft genome sequencing of Burkholderia cepacia Y14-15.</title>
        <authorList>
            <person name="Zheng B.-X."/>
        </authorList>
    </citation>
    <scope>NUCLEOTIDE SEQUENCE [LARGE SCALE GENOMIC DNA]</scope>
    <source>
        <strain evidence="4 5">Y14-15</strain>
    </source>
</reference>
<evidence type="ECO:0000259" key="3">
    <source>
        <dbReference type="Pfam" id="PF03067"/>
    </source>
</evidence>
<sequence length="224" mass="25070">MLHVLVGVALQIPTIDVHAHGRLTEPPSRVVLCTLAQNLNCHVDAWHANAMENGKFFPAMQGGLSDAFAPDDARNATPPRDGEIAGASTNGALPVLNDQSPNRWQKIPLRSGTLQNFKWEFSAVHKTRRWNYFVTRTDWNPSEKLTRAQFEPTPFCSIQNPGQPYWDPNANLVPLQPTIHQCRLPVRSGYHVILAVWEVADTAMGFYQVVDVMFTNGDTIRSPF</sequence>
<dbReference type="AlphaFoldDB" id="A0A2S8HXG8"/>
<organism evidence="4 5">
    <name type="scientific">Burkholderia cepacia</name>
    <name type="common">Pseudomonas cepacia</name>
    <dbReference type="NCBI Taxonomy" id="292"/>
    <lineage>
        <taxon>Bacteria</taxon>
        <taxon>Pseudomonadati</taxon>
        <taxon>Pseudomonadota</taxon>
        <taxon>Betaproteobacteria</taxon>
        <taxon>Burkholderiales</taxon>
        <taxon>Burkholderiaceae</taxon>
        <taxon>Burkholderia</taxon>
        <taxon>Burkholderia cepacia complex</taxon>
    </lineage>
</organism>
<feature type="domain" description="Chitin-binding type-4" evidence="3">
    <location>
        <begin position="20"/>
        <end position="212"/>
    </location>
</feature>
<dbReference type="Pfam" id="PF03067">
    <property type="entry name" value="LPMO_10"/>
    <property type="match status" value="1"/>
</dbReference>
<dbReference type="SUPFAM" id="SSF81296">
    <property type="entry name" value="E set domains"/>
    <property type="match status" value="1"/>
</dbReference>
<dbReference type="Gene3D" id="2.70.50.50">
    <property type="entry name" value="chitin-binding protein cbp21"/>
    <property type="match status" value="1"/>
</dbReference>
<keyword evidence="1" id="KW-0732">Signal</keyword>
<dbReference type="Proteomes" id="UP000238206">
    <property type="component" value="Unassembled WGS sequence"/>
</dbReference>
<dbReference type="RefSeq" id="WP_105393992.1">
    <property type="nucleotide sequence ID" value="NZ_PUIQ01000142.1"/>
</dbReference>
<dbReference type="InterPro" id="IPR004302">
    <property type="entry name" value="Cellulose/chitin-bd_N"/>
</dbReference>
<comment type="caution">
    <text evidence="4">The sequence shown here is derived from an EMBL/GenBank/DDBJ whole genome shotgun (WGS) entry which is preliminary data.</text>
</comment>